<sequence>MKSKKYDALTSRHDVIRDCVPKELNFQQRTFEIMNYSRTYNLPIDTHYSISDRCKNFASKELESQKMWSSNQNGAKTDQKFKAPFYQDVDGFRIPGMFSAEAFKSALKYKPNPGDLFIVTFPKCGTTWVQHIVTCILKNGKSFQSALEFFTKTPFLELIGGSAVESMKKPYSIKIHLPFHLTPWSASAKYIFVARNPKDCCVSFYHHTVDTPGYYFQDGKFDDFFELFIKGEVDFGDYFDTLLSWYEHRDDPNVLFITYEQLKKDKRTCILKIAEFIGPQYKDKLEKDEKMLEEIIFHSSFKFMKEHVSKLMAELGIMIANNPEMLTNNQDIPSALRKVMLSGDFELSKKDAKKIAIVRKGIIGDWRNHLSPVQNARLEKKFKEKTEGTDLQNLWKNDM</sequence>
<dbReference type="InterPro" id="IPR000863">
    <property type="entry name" value="Sulfotransferase_dom"/>
</dbReference>
<name>A0A8X7CQA3_9ARAC</name>
<dbReference type="Gene3D" id="3.40.50.300">
    <property type="entry name" value="P-loop containing nucleotide triphosphate hydrolases"/>
    <property type="match status" value="1"/>
</dbReference>
<proteinExistence type="inferred from homology"/>
<dbReference type="InterPro" id="IPR027417">
    <property type="entry name" value="P-loop_NTPase"/>
</dbReference>
<feature type="domain" description="Sulfotransferase" evidence="3">
    <location>
        <begin position="114"/>
        <end position="309"/>
    </location>
</feature>
<dbReference type="Pfam" id="PF00685">
    <property type="entry name" value="Sulfotransfer_1"/>
    <property type="match status" value="1"/>
</dbReference>
<dbReference type="SUPFAM" id="SSF52540">
    <property type="entry name" value="P-loop containing nucleoside triphosphate hydrolases"/>
    <property type="match status" value="1"/>
</dbReference>
<gene>
    <name evidence="4" type="primary">Sult1c2a</name>
    <name evidence="4" type="ORF">TNIN_861</name>
</gene>
<evidence type="ECO:0000259" key="3">
    <source>
        <dbReference type="Pfam" id="PF00685"/>
    </source>
</evidence>
<dbReference type="AlphaFoldDB" id="A0A8X7CQA3"/>
<dbReference type="Proteomes" id="UP000886998">
    <property type="component" value="Unassembled WGS sequence"/>
</dbReference>
<protein>
    <submittedName>
        <fullName evidence="4">Sulfotransferase 1C2A</fullName>
    </submittedName>
</protein>
<keyword evidence="2" id="KW-0808">Transferase</keyword>
<dbReference type="EMBL" id="BMAV01019413">
    <property type="protein sequence ID" value="GFY72397.1"/>
    <property type="molecule type" value="Genomic_DNA"/>
</dbReference>
<evidence type="ECO:0000313" key="4">
    <source>
        <dbReference type="EMBL" id="GFY72397.1"/>
    </source>
</evidence>
<evidence type="ECO:0000313" key="5">
    <source>
        <dbReference type="Proteomes" id="UP000886998"/>
    </source>
</evidence>
<dbReference type="GO" id="GO:0008146">
    <property type="term" value="F:sulfotransferase activity"/>
    <property type="evidence" value="ECO:0007669"/>
    <property type="project" value="InterPro"/>
</dbReference>
<keyword evidence="5" id="KW-1185">Reference proteome</keyword>
<evidence type="ECO:0000256" key="1">
    <source>
        <dbReference type="ARBA" id="ARBA00005771"/>
    </source>
</evidence>
<reference evidence="4" key="1">
    <citation type="submission" date="2020-08" db="EMBL/GenBank/DDBJ databases">
        <title>Multicomponent nature underlies the extraordinary mechanical properties of spider dragline silk.</title>
        <authorList>
            <person name="Kono N."/>
            <person name="Nakamura H."/>
            <person name="Mori M."/>
            <person name="Yoshida Y."/>
            <person name="Ohtoshi R."/>
            <person name="Malay A.D."/>
            <person name="Moran D.A.P."/>
            <person name="Tomita M."/>
            <person name="Numata K."/>
            <person name="Arakawa K."/>
        </authorList>
    </citation>
    <scope>NUCLEOTIDE SEQUENCE</scope>
</reference>
<evidence type="ECO:0000256" key="2">
    <source>
        <dbReference type="ARBA" id="ARBA00022679"/>
    </source>
</evidence>
<comment type="similarity">
    <text evidence="1">Belongs to the sulfotransferase 1 family.</text>
</comment>
<organism evidence="4 5">
    <name type="scientific">Trichonephila inaurata madagascariensis</name>
    <dbReference type="NCBI Taxonomy" id="2747483"/>
    <lineage>
        <taxon>Eukaryota</taxon>
        <taxon>Metazoa</taxon>
        <taxon>Ecdysozoa</taxon>
        <taxon>Arthropoda</taxon>
        <taxon>Chelicerata</taxon>
        <taxon>Arachnida</taxon>
        <taxon>Araneae</taxon>
        <taxon>Araneomorphae</taxon>
        <taxon>Entelegynae</taxon>
        <taxon>Araneoidea</taxon>
        <taxon>Nephilidae</taxon>
        <taxon>Trichonephila</taxon>
        <taxon>Trichonephila inaurata</taxon>
    </lineage>
</organism>
<accession>A0A8X7CQA3</accession>
<dbReference type="OrthoDB" id="205623at2759"/>
<dbReference type="PANTHER" id="PTHR11783">
    <property type="entry name" value="SULFOTRANSFERASE SULT"/>
    <property type="match status" value="1"/>
</dbReference>
<comment type="caution">
    <text evidence="4">The sequence shown here is derived from an EMBL/GenBank/DDBJ whole genome shotgun (WGS) entry which is preliminary data.</text>
</comment>